<feature type="compositionally biased region" description="Basic and acidic residues" evidence="1">
    <location>
        <begin position="87"/>
        <end position="100"/>
    </location>
</feature>
<feature type="region of interest" description="Disordered" evidence="1">
    <location>
        <begin position="79"/>
        <end position="108"/>
    </location>
</feature>
<evidence type="ECO:0000313" key="2">
    <source>
        <dbReference type="EMBL" id="GBP04507.1"/>
    </source>
</evidence>
<name>A0A4C1ST56_EUMVA</name>
<evidence type="ECO:0000256" key="1">
    <source>
        <dbReference type="SAM" id="MobiDB-lite"/>
    </source>
</evidence>
<gene>
    <name evidence="2" type="ORF">EVAR_3883_1</name>
</gene>
<organism evidence="2 3">
    <name type="scientific">Eumeta variegata</name>
    <name type="common">Bagworm moth</name>
    <name type="synonym">Eumeta japonica</name>
    <dbReference type="NCBI Taxonomy" id="151549"/>
    <lineage>
        <taxon>Eukaryota</taxon>
        <taxon>Metazoa</taxon>
        <taxon>Ecdysozoa</taxon>
        <taxon>Arthropoda</taxon>
        <taxon>Hexapoda</taxon>
        <taxon>Insecta</taxon>
        <taxon>Pterygota</taxon>
        <taxon>Neoptera</taxon>
        <taxon>Endopterygota</taxon>
        <taxon>Lepidoptera</taxon>
        <taxon>Glossata</taxon>
        <taxon>Ditrysia</taxon>
        <taxon>Tineoidea</taxon>
        <taxon>Psychidae</taxon>
        <taxon>Oiketicinae</taxon>
        <taxon>Eumeta</taxon>
    </lineage>
</organism>
<proteinExistence type="predicted"/>
<dbReference type="OrthoDB" id="10017160at2759"/>
<dbReference type="PANTHER" id="PTHR46060:SF1">
    <property type="entry name" value="MARINER MOS1 TRANSPOSASE-LIKE PROTEIN"/>
    <property type="match status" value="1"/>
</dbReference>
<comment type="caution">
    <text evidence="2">The sequence shown here is derived from an EMBL/GenBank/DDBJ whole genome shotgun (WGS) entry which is preliminary data.</text>
</comment>
<evidence type="ECO:0008006" key="4">
    <source>
        <dbReference type="Google" id="ProtNLM"/>
    </source>
</evidence>
<evidence type="ECO:0000313" key="3">
    <source>
        <dbReference type="Proteomes" id="UP000299102"/>
    </source>
</evidence>
<dbReference type="InterPro" id="IPR052709">
    <property type="entry name" value="Transposase-MT_Hybrid"/>
</dbReference>
<protein>
    <recommendedName>
        <fullName evidence="4">Mos1 transposase HTH domain-containing protein</fullName>
    </recommendedName>
</protein>
<sequence length="108" mass="12773">MHQLISTLGDGAPSKGTVYHWFREFNRGQSMLADEFKKGRPESVVVPQNINAVRELIMQDRHVTHREIKAFLSIKEKERKMKGKQRERKDLNREDRERYLGCRQTAAY</sequence>
<dbReference type="EMBL" id="BGZK01000014">
    <property type="protein sequence ID" value="GBP04507.1"/>
    <property type="molecule type" value="Genomic_DNA"/>
</dbReference>
<keyword evidence="3" id="KW-1185">Reference proteome</keyword>
<dbReference type="AlphaFoldDB" id="A0A4C1ST56"/>
<reference evidence="2 3" key="1">
    <citation type="journal article" date="2019" name="Commun. Biol.">
        <title>The bagworm genome reveals a unique fibroin gene that provides high tensile strength.</title>
        <authorList>
            <person name="Kono N."/>
            <person name="Nakamura H."/>
            <person name="Ohtoshi R."/>
            <person name="Tomita M."/>
            <person name="Numata K."/>
            <person name="Arakawa K."/>
        </authorList>
    </citation>
    <scope>NUCLEOTIDE SEQUENCE [LARGE SCALE GENOMIC DNA]</scope>
</reference>
<dbReference type="PANTHER" id="PTHR46060">
    <property type="entry name" value="MARINER MOS1 TRANSPOSASE-LIKE PROTEIN"/>
    <property type="match status" value="1"/>
</dbReference>
<dbReference type="Proteomes" id="UP000299102">
    <property type="component" value="Unassembled WGS sequence"/>
</dbReference>
<accession>A0A4C1ST56</accession>